<dbReference type="PANTHER" id="PTHR34605:SF4">
    <property type="entry name" value="DNA ADENINE METHYLTRANSFERASE"/>
    <property type="match status" value="1"/>
</dbReference>
<keyword evidence="2 4" id="KW-0238">DNA-binding</keyword>
<dbReference type="EMBL" id="JANUBB010000016">
    <property type="protein sequence ID" value="MCS3953103.1"/>
    <property type="molecule type" value="Genomic_DNA"/>
</dbReference>
<organism evidence="8 9">
    <name type="scientific">Salinibacter ruber</name>
    <dbReference type="NCBI Taxonomy" id="146919"/>
    <lineage>
        <taxon>Bacteria</taxon>
        <taxon>Pseudomonadati</taxon>
        <taxon>Rhodothermota</taxon>
        <taxon>Rhodothermia</taxon>
        <taxon>Rhodothermales</taxon>
        <taxon>Salinibacteraceae</taxon>
        <taxon>Salinibacter</taxon>
    </lineage>
</organism>
<evidence type="ECO:0000256" key="2">
    <source>
        <dbReference type="ARBA" id="ARBA00023125"/>
    </source>
</evidence>
<sequence length="353" mass="38519">MPESGENDGQKDPSDSANLVSENGEEASTLSPELRDLAGKALEYHDSALSENTRKAYRRGWEDFLSFCEEHGLEATPASERTLALYLSDRAEDLATSTLSQRMAAIQHAHDERGLESPTRSKAVQNVMRGIRRETDRTPDQAPPLLTEHIKNMVDALAGTGSPPSGTEAEAAWLRGRRDRALILIGFAGAFRRSELAALRQEHIDPRLDGLLVTVPESKTDQEGEGQLVAIRRIEDSGYCPVKALRRWVAVASIEEGAIFRGVPRSGIISRDAITGRTVRNAVKRAAEAAGLPQADSYTGHSLRAGHITQASMEGAPDAAIQAQSRHESDRAFREYVRPQKLLENTSSAHLGL</sequence>
<evidence type="ECO:0000256" key="3">
    <source>
        <dbReference type="ARBA" id="ARBA00023172"/>
    </source>
</evidence>
<dbReference type="Gene3D" id="1.10.443.10">
    <property type="entry name" value="Intergrase catalytic core"/>
    <property type="match status" value="1"/>
</dbReference>
<dbReference type="CDD" id="cd00799">
    <property type="entry name" value="INT_Cre_C"/>
    <property type="match status" value="1"/>
</dbReference>
<evidence type="ECO:0000256" key="5">
    <source>
        <dbReference type="SAM" id="MobiDB-lite"/>
    </source>
</evidence>
<dbReference type="Pfam" id="PF00589">
    <property type="entry name" value="Phage_integrase"/>
    <property type="match status" value="1"/>
</dbReference>
<dbReference type="AlphaFoldDB" id="A0A9X2Z5P8"/>
<protein>
    <submittedName>
        <fullName evidence="8">Integrase</fullName>
    </submittedName>
</protein>
<dbReference type="RefSeq" id="WP_259082451.1">
    <property type="nucleotide sequence ID" value="NZ_JANUBB010000016.1"/>
</dbReference>
<evidence type="ECO:0000256" key="1">
    <source>
        <dbReference type="ARBA" id="ARBA00022908"/>
    </source>
</evidence>
<feature type="domain" description="Tyr recombinase" evidence="6">
    <location>
        <begin position="140"/>
        <end position="351"/>
    </location>
</feature>
<dbReference type="Proteomes" id="UP001155010">
    <property type="component" value="Unassembled WGS sequence"/>
</dbReference>
<dbReference type="GO" id="GO:0006310">
    <property type="term" value="P:DNA recombination"/>
    <property type="evidence" value="ECO:0007669"/>
    <property type="project" value="UniProtKB-KW"/>
</dbReference>
<keyword evidence="3" id="KW-0233">DNA recombination</keyword>
<reference evidence="8" key="1">
    <citation type="submission" date="2022-08" db="EMBL/GenBank/DDBJ databases">
        <title>Genomic Encyclopedia of Type Strains, Phase V (KMG-V): Genome sequencing to study the core and pangenomes of soil and plant-associated prokaryotes.</title>
        <authorList>
            <person name="Whitman W."/>
        </authorList>
    </citation>
    <scope>NUCLEOTIDE SEQUENCE</scope>
    <source>
        <strain evidence="8">SP2017</strain>
    </source>
</reference>
<dbReference type="PANTHER" id="PTHR34605">
    <property type="entry name" value="PHAGE_INTEGRASE DOMAIN-CONTAINING PROTEIN"/>
    <property type="match status" value="1"/>
</dbReference>
<dbReference type="InterPro" id="IPR004107">
    <property type="entry name" value="Integrase_SAM-like_N"/>
</dbReference>
<dbReference type="InterPro" id="IPR013762">
    <property type="entry name" value="Integrase-like_cat_sf"/>
</dbReference>
<dbReference type="Gene3D" id="1.10.150.130">
    <property type="match status" value="1"/>
</dbReference>
<dbReference type="Pfam" id="PF02899">
    <property type="entry name" value="Phage_int_SAM_1"/>
    <property type="match status" value="1"/>
</dbReference>
<keyword evidence="1" id="KW-0229">DNA integration</keyword>
<gene>
    <name evidence="8" type="ORF">GGP83_003078</name>
</gene>
<dbReference type="PROSITE" id="PS51898">
    <property type="entry name" value="TYR_RECOMBINASE"/>
    <property type="match status" value="1"/>
</dbReference>
<dbReference type="InterPro" id="IPR010998">
    <property type="entry name" value="Integrase_recombinase_N"/>
</dbReference>
<feature type="domain" description="Core-binding (CB)" evidence="7">
    <location>
        <begin position="32"/>
        <end position="114"/>
    </location>
</feature>
<evidence type="ECO:0000256" key="4">
    <source>
        <dbReference type="PROSITE-ProRule" id="PRU01248"/>
    </source>
</evidence>
<dbReference type="InterPro" id="IPR002104">
    <property type="entry name" value="Integrase_catalytic"/>
</dbReference>
<dbReference type="SUPFAM" id="SSF47823">
    <property type="entry name" value="lambda integrase-like, N-terminal domain"/>
    <property type="match status" value="1"/>
</dbReference>
<evidence type="ECO:0000313" key="8">
    <source>
        <dbReference type="EMBL" id="MCS3953103.1"/>
    </source>
</evidence>
<name>A0A9X2Z5P8_9BACT</name>
<comment type="caution">
    <text evidence="8">The sequence shown here is derived from an EMBL/GenBank/DDBJ whole genome shotgun (WGS) entry which is preliminary data.</text>
</comment>
<dbReference type="SUPFAM" id="SSF56349">
    <property type="entry name" value="DNA breaking-rejoining enzymes"/>
    <property type="match status" value="1"/>
</dbReference>
<dbReference type="InterPro" id="IPR052925">
    <property type="entry name" value="Phage_Integrase-like_Recomb"/>
</dbReference>
<dbReference type="GO" id="GO:0003677">
    <property type="term" value="F:DNA binding"/>
    <property type="evidence" value="ECO:0007669"/>
    <property type="project" value="UniProtKB-UniRule"/>
</dbReference>
<dbReference type="GO" id="GO:0015074">
    <property type="term" value="P:DNA integration"/>
    <property type="evidence" value="ECO:0007669"/>
    <property type="project" value="UniProtKB-KW"/>
</dbReference>
<feature type="region of interest" description="Disordered" evidence="5">
    <location>
        <begin position="1"/>
        <end position="33"/>
    </location>
</feature>
<evidence type="ECO:0000313" key="9">
    <source>
        <dbReference type="Proteomes" id="UP001155010"/>
    </source>
</evidence>
<evidence type="ECO:0000259" key="6">
    <source>
        <dbReference type="PROSITE" id="PS51898"/>
    </source>
</evidence>
<dbReference type="InterPro" id="IPR044068">
    <property type="entry name" value="CB"/>
</dbReference>
<evidence type="ECO:0000259" key="7">
    <source>
        <dbReference type="PROSITE" id="PS51900"/>
    </source>
</evidence>
<accession>A0A9X2Z5P8</accession>
<dbReference type="InterPro" id="IPR011010">
    <property type="entry name" value="DNA_brk_join_enz"/>
</dbReference>
<proteinExistence type="predicted"/>
<feature type="compositionally biased region" description="Polar residues" evidence="5">
    <location>
        <begin position="15"/>
        <end position="31"/>
    </location>
</feature>
<dbReference type="PROSITE" id="PS51900">
    <property type="entry name" value="CB"/>
    <property type="match status" value="1"/>
</dbReference>